<protein>
    <submittedName>
        <fullName evidence="2">YbjQ family protein</fullName>
    </submittedName>
</protein>
<geneLocation type="plasmid" evidence="2">
    <name>pSP19M00477-1</name>
</geneLocation>
<dbReference type="SUPFAM" id="SSF117782">
    <property type="entry name" value="YbjQ-like"/>
    <property type="match status" value="1"/>
</dbReference>
<proteinExistence type="inferred from homology"/>
<dbReference type="InterPro" id="IPR002765">
    <property type="entry name" value="UPF0145_YbjQ-like"/>
</dbReference>
<name>A0AAU6TEK0_9GAMM</name>
<dbReference type="AlphaFoldDB" id="A0AAU6TEK0"/>
<gene>
    <name evidence="2" type="ORF">MRK42_21460</name>
</gene>
<sequence length="179" mass="19112">MKKHFILVKGECGTCVAVDILSDGSSNEISSLTEQGFFIVYENCFAKDTSHAVSVWRSQENGLYPYDEILTSTTNLLGKGVDVSEVNGVVTATVVAGTNIFSDIFAIARDIVGGNSATYMLKLDEIKNQVLSQLRRKTCELGCDAIVGVTIDVDEISGGNKSMLMVTASGTAVTVVKDN</sequence>
<accession>A0AAU6TEK0</accession>
<dbReference type="PANTHER" id="PTHR34068">
    <property type="entry name" value="UPF0145 PROTEIN YBJQ"/>
    <property type="match status" value="1"/>
</dbReference>
<evidence type="ECO:0000256" key="1">
    <source>
        <dbReference type="ARBA" id="ARBA00010751"/>
    </source>
</evidence>
<dbReference type="Pfam" id="PF01906">
    <property type="entry name" value="YbjQ_1"/>
    <property type="match status" value="1"/>
</dbReference>
<dbReference type="Gene3D" id="3.30.110.70">
    <property type="entry name" value="Hypothetical protein apc22750. Chain B"/>
    <property type="match status" value="1"/>
</dbReference>
<dbReference type="PANTHER" id="PTHR34068:SF1">
    <property type="entry name" value="UPF0145 PROTEIN YBJQ"/>
    <property type="match status" value="1"/>
</dbReference>
<dbReference type="RefSeq" id="WP_354689074.1">
    <property type="nucleotide sequence ID" value="NZ_CP095329.1"/>
</dbReference>
<organism evidence="2">
    <name type="scientific">Aeromonas sp. 19NY04SH05-1</name>
    <dbReference type="NCBI Taxonomy" id="2920537"/>
    <lineage>
        <taxon>Bacteria</taxon>
        <taxon>Pseudomonadati</taxon>
        <taxon>Pseudomonadota</taxon>
        <taxon>Gammaproteobacteria</taxon>
        <taxon>Aeromonadales</taxon>
        <taxon>Aeromonadaceae</taxon>
        <taxon>Aeromonas</taxon>
    </lineage>
</organism>
<dbReference type="EMBL" id="CP095329">
    <property type="protein sequence ID" value="XAG43582.1"/>
    <property type="molecule type" value="Genomic_DNA"/>
</dbReference>
<evidence type="ECO:0000313" key="2">
    <source>
        <dbReference type="EMBL" id="XAG43582.1"/>
    </source>
</evidence>
<reference evidence="2" key="1">
    <citation type="submission" date="2022-03" db="EMBL/GenBank/DDBJ databases">
        <title>Sea Food Isolates.</title>
        <authorList>
            <person name="Li C."/>
        </authorList>
    </citation>
    <scope>NUCLEOTIDE SEQUENCE</scope>
    <source>
        <strain evidence="2">19NY04SH05-1</strain>
        <plasmid evidence="2">pSP19M00477-1</plasmid>
    </source>
</reference>
<dbReference type="InterPro" id="IPR035439">
    <property type="entry name" value="UPF0145_dom_sf"/>
</dbReference>
<comment type="similarity">
    <text evidence="1">Belongs to the UPF0145 family.</text>
</comment>
<keyword evidence="2" id="KW-0614">Plasmid</keyword>